<comment type="caution">
    <text evidence="1">The sequence shown here is derived from an EMBL/GenBank/DDBJ whole genome shotgun (WGS) entry which is preliminary data.</text>
</comment>
<evidence type="ECO:0000313" key="2">
    <source>
        <dbReference type="Proteomes" id="UP001199106"/>
    </source>
</evidence>
<protein>
    <submittedName>
        <fullName evidence="1">Uncharacterized protein</fullName>
    </submittedName>
</protein>
<reference evidence="1" key="1">
    <citation type="submission" date="2021-07" db="EMBL/GenBank/DDBJ databases">
        <title>Genome Resource of American Ginseng Black Spot Pathogen Alternaria panax.</title>
        <authorList>
            <person name="Qiu C."/>
            <person name="Wang W."/>
            <person name="Liu Z."/>
        </authorList>
    </citation>
    <scope>NUCLEOTIDE SEQUENCE</scope>
    <source>
        <strain evidence="1">BNCC115425</strain>
    </source>
</reference>
<name>A0AAD4FAD4_9PLEO</name>
<keyword evidence="2" id="KW-1185">Reference proteome</keyword>
<proteinExistence type="predicted"/>
<accession>A0AAD4FAD4</accession>
<dbReference type="Proteomes" id="UP001199106">
    <property type="component" value="Unassembled WGS sequence"/>
</dbReference>
<sequence length="129" mass="14291">MKSLPKLCLDARKEIPKGPMAPVEKLKFPLKGNTLLAYSYNITSNDDKQLIEDLQNNITAALGKTKGQIEGLQINLQSVIPPNDVTHKITAPSESDTKIYELGQRLKVFRSAVDKRVNLWQSPKASMGS</sequence>
<gene>
    <name evidence="1" type="ORF">G6011_02968</name>
</gene>
<dbReference type="AlphaFoldDB" id="A0AAD4FAD4"/>
<dbReference type="EMBL" id="JAANER010000009">
    <property type="protein sequence ID" value="KAG9186412.1"/>
    <property type="molecule type" value="Genomic_DNA"/>
</dbReference>
<evidence type="ECO:0000313" key="1">
    <source>
        <dbReference type="EMBL" id="KAG9186412.1"/>
    </source>
</evidence>
<organism evidence="1 2">
    <name type="scientific">Alternaria panax</name>
    <dbReference type="NCBI Taxonomy" id="48097"/>
    <lineage>
        <taxon>Eukaryota</taxon>
        <taxon>Fungi</taxon>
        <taxon>Dikarya</taxon>
        <taxon>Ascomycota</taxon>
        <taxon>Pezizomycotina</taxon>
        <taxon>Dothideomycetes</taxon>
        <taxon>Pleosporomycetidae</taxon>
        <taxon>Pleosporales</taxon>
        <taxon>Pleosporineae</taxon>
        <taxon>Pleosporaceae</taxon>
        <taxon>Alternaria</taxon>
        <taxon>Alternaria sect. Panax</taxon>
    </lineage>
</organism>